<gene>
    <name evidence="3" type="ORF">KGF56_003108</name>
</gene>
<feature type="domain" description="Mtf2-like C-terminal" evidence="2">
    <location>
        <begin position="104"/>
        <end position="325"/>
    </location>
</feature>
<dbReference type="AlphaFoldDB" id="A0AAI9SWH9"/>
<organism evidence="3 4">
    <name type="scientific">Candida oxycetoniae</name>
    <dbReference type="NCBI Taxonomy" id="497107"/>
    <lineage>
        <taxon>Eukaryota</taxon>
        <taxon>Fungi</taxon>
        <taxon>Dikarya</taxon>
        <taxon>Ascomycota</taxon>
        <taxon>Saccharomycotina</taxon>
        <taxon>Pichiomycetes</taxon>
        <taxon>Debaryomycetaceae</taxon>
        <taxon>Candida/Lodderomyces clade</taxon>
        <taxon>Candida</taxon>
    </lineage>
</organism>
<dbReference type="EMBL" id="JAHUZD010000108">
    <property type="protein sequence ID" value="KAI3404072.2"/>
    <property type="molecule type" value="Genomic_DNA"/>
</dbReference>
<proteinExistence type="predicted"/>
<evidence type="ECO:0000259" key="2">
    <source>
        <dbReference type="Pfam" id="PF19189"/>
    </source>
</evidence>
<name>A0AAI9SWH9_9ASCO</name>
<protein>
    <recommendedName>
        <fullName evidence="2">Mtf2-like C-terminal domain-containing protein</fullName>
    </recommendedName>
</protein>
<sequence length="335" mass="39115">MDFEELGQFIKDSATIVKAREKETTHGLNADFHGLSQFIEEAYSKKENEYYKYPDEYKIDMNSMITSYKANKSASLKSNVSPTFQSRVTIESLDPRLKARLYSECKSALTPTLEHIDNLASSQEVYNFYSKILQDVLDKLATIQKTPGLNSDFYLRSILHQNQRNQWSTLHDVLIEKIRQESANDPVKPLYNIITLPIITNHVFKLLGTKFFKGELLMTIFNMLKEDFHLHTLCCNQQAFNEVLKTCWIYYGNIDLFEFEKIFTEMTFLGYGGDYTTYNILKIVIEEYDALSNGKSVFNESGSKVLTKEDNKRMKFLEKEFQRLKINLENSFMRH</sequence>
<keyword evidence="4" id="KW-1185">Reference proteome</keyword>
<dbReference type="RefSeq" id="XP_049179817.1">
    <property type="nucleotide sequence ID" value="XM_049324408.1"/>
</dbReference>
<keyword evidence="1" id="KW-0175">Coiled coil</keyword>
<dbReference type="GeneID" id="73380725"/>
<reference evidence="3" key="1">
    <citation type="journal article" date="2022" name="DNA Res.">
        <title>Genome analysis of five recently described species of the CUG-Ser clade uncovers Candida theae as a new hybrid lineage with pathogenic potential in the Candida parapsilosis species complex.</title>
        <authorList>
            <person name="Mixao V."/>
            <person name="Del Olmo V."/>
            <person name="Hegedusova E."/>
            <person name="Saus E."/>
            <person name="Pryszcz L."/>
            <person name="Cillingova A."/>
            <person name="Nosek J."/>
            <person name="Gabaldon T."/>
        </authorList>
    </citation>
    <scope>NUCLEOTIDE SEQUENCE</scope>
    <source>
        <strain evidence="3">CBS 10844</strain>
    </source>
</reference>
<evidence type="ECO:0000256" key="1">
    <source>
        <dbReference type="SAM" id="Coils"/>
    </source>
</evidence>
<dbReference type="GO" id="GO:0005739">
    <property type="term" value="C:mitochondrion"/>
    <property type="evidence" value="ECO:0007669"/>
    <property type="project" value="InterPro"/>
</dbReference>
<evidence type="ECO:0000313" key="3">
    <source>
        <dbReference type="EMBL" id="KAI3404072.2"/>
    </source>
</evidence>
<dbReference type="Proteomes" id="UP001202479">
    <property type="component" value="Unassembled WGS sequence"/>
</dbReference>
<evidence type="ECO:0000313" key="4">
    <source>
        <dbReference type="Proteomes" id="UP001202479"/>
    </source>
</evidence>
<dbReference type="InterPro" id="IPR043837">
    <property type="entry name" value="Mtf2-like_C"/>
</dbReference>
<feature type="coiled-coil region" evidence="1">
    <location>
        <begin position="307"/>
        <end position="334"/>
    </location>
</feature>
<accession>A0AAI9SWH9</accession>
<comment type="caution">
    <text evidence="3">The sequence shown here is derived from an EMBL/GenBank/DDBJ whole genome shotgun (WGS) entry which is preliminary data.</text>
</comment>
<dbReference type="Pfam" id="PF19189">
    <property type="entry name" value="Mtf2"/>
    <property type="match status" value="1"/>
</dbReference>